<evidence type="ECO:0000256" key="1">
    <source>
        <dbReference type="ARBA" id="ARBA00004123"/>
    </source>
</evidence>
<feature type="compositionally biased region" description="Basic and acidic residues" evidence="4">
    <location>
        <begin position="649"/>
        <end position="666"/>
    </location>
</feature>
<feature type="compositionally biased region" description="Basic and acidic residues" evidence="4">
    <location>
        <begin position="758"/>
        <end position="775"/>
    </location>
</feature>
<feature type="compositionally biased region" description="Low complexity" evidence="4">
    <location>
        <begin position="674"/>
        <end position="685"/>
    </location>
</feature>
<feature type="region of interest" description="Disordered" evidence="4">
    <location>
        <begin position="1"/>
        <end position="21"/>
    </location>
</feature>
<feature type="compositionally biased region" description="Basic and acidic residues" evidence="4">
    <location>
        <begin position="696"/>
        <end position="712"/>
    </location>
</feature>
<dbReference type="Proteomes" id="UP000008867">
    <property type="component" value="Chromosome 2"/>
</dbReference>
<feature type="compositionally biased region" description="Low complexity" evidence="4">
    <location>
        <begin position="52"/>
        <end position="63"/>
    </location>
</feature>
<dbReference type="PANTHER" id="PTHR10598">
    <property type="entry name" value="SET1/ASH2 HISTONE METHYLTRANSFERASE COMPLEX SUBUNIT ASH2"/>
    <property type="match status" value="1"/>
</dbReference>
<dbReference type="Gene3D" id="2.60.120.920">
    <property type="match status" value="1"/>
</dbReference>
<feature type="compositionally biased region" description="Gly residues" evidence="4">
    <location>
        <begin position="445"/>
        <end position="455"/>
    </location>
</feature>
<dbReference type="HOGENOM" id="CLU_014420_1_0_1"/>
<dbReference type="VEuPathDB" id="FungiDB:sr10481"/>
<dbReference type="SUPFAM" id="SSF49899">
    <property type="entry name" value="Concanavalin A-like lectins/glucanases"/>
    <property type="match status" value="1"/>
</dbReference>
<evidence type="ECO:0000313" key="6">
    <source>
        <dbReference type="EMBL" id="CBQ70748.1"/>
    </source>
</evidence>
<gene>
    <name evidence="6" type="ORF">sr10481</name>
</gene>
<dbReference type="OrthoDB" id="10266026at2759"/>
<accession>E6ZU41</accession>
<dbReference type="SMART" id="SM00449">
    <property type="entry name" value="SPRY"/>
    <property type="match status" value="1"/>
</dbReference>
<dbReference type="PANTHER" id="PTHR10598:SF0">
    <property type="entry name" value="SET1_ASH2 HISTONE METHYLTRANSFERASE COMPLEX SUBUNIT ASH2"/>
    <property type="match status" value="1"/>
</dbReference>
<feature type="compositionally biased region" description="Basic and acidic residues" evidence="4">
    <location>
        <begin position="533"/>
        <end position="542"/>
    </location>
</feature>
<dbReference type="InterPro" id="IPR003877">
    <property type="entry name" value="SPRY_dom"/>
</dbReference>
<feature type="region of interest" description="Disordered" evidence="4">
    <location>
        <begin position="647"/>
        <end position="775"/>
    </location>
</feature>
<dbReference type="eggNOG" id="KOG2626">
    <property type="taxonomic scope" value="Eukaryota"/>
</dbReference>
<sequence length="775" mass="82526">MDIDSLTHEQPALPSHHDGAAAAASGIHSVLDTAATPTNKRKFQVLIHTDAASSPPRADSSLPPSSPGHLDRSASSTPAPQFTSEAQKVYIARTAPHLLGRAPTPSSSRTPSVPPSGRSSPTSDDGRSTPDGISSTPTPSNQSHHTLPEGYRGPALRKNDAEDFAPSPHLASTVGSATLFNTVNFAVNRNGWRYTAAGPASQHLRQTLFKTLETRPATVHWCWSDRSPFTKISAHADIVSTDKGFRSARTNIGVREGEWYAEIEILPPEHLTVGVGAPGPLPAPMKDGAHIRLGWGRREAPLNAPVGFDGYSYGLRDKGGDKVTLSRPLPYGKPFKAGDVVGMYIKLPPLSEPQDENDPANIKRERIAIRYKGQLYFESLEYPRTREMEQLMERSRKGNSIEDALKGIEGTGVFEPHDAAPSSAAAVDGVGGANGNGGAAAPSTGTGGAGSGGGSAKVKNRKNPGAKDKPSGPTIPSLRPVPRLAGSKIGFFVNGEPQGIAFRDLFDFRPLRVKGFPGLKPAPCKMPSTSRAGKQDAKKGEPTEPVINVKPRENVFDDGALGYFPFVSSYGGARARLITGEGGFRFPPRRDIEAALEAVSSPSSAVPEEGAMGDAPKWKPLHARFEEHLAEMWTHDLQDEAKAQAVADKQADEKARRNHAAKERYAAAKKKHAAALARTATASPAPGVELEEEDGDRTVGAEQHEMQVDRAAWDGVGVGLGDEKGDEADVDTPGAGQHWSSSAPGSPEDQIRLVPSLRPDDREDVEMHDVASVHE</sequence>
<evidence type="ECO:0000256" key="4">
    <source>
        <dbReference type="SAM" id="MobiDB-lite"/>
    </source>
</evidence>
<dbReference type="InterPro" id="IPR037353">
    <property type="entry name" value="ASH2"/>
</dbReference>
<name>E6ZU41_SPORE</name>
<keyword evidence="7" id="KW-1185">Reference proteome</keyword>
<dbReference type="PROSITE" id="PS50188">
    <property type="entry name" value="B302_SPRY"/>
    <property type="match status" value="1"/>
</dbReference>
<organism evidence="6 7">
    <name type="scientific">Sporisorium reilianum (strain SRZ2)</name>
    <name type="common">Maize head smut fungus</name>
    <dbReference type="NCBI Taxonomy" id="999809"/>
    <lineage>
        <taxon>Eukaryota</taxon>
        <taxon>Fungi</taxon>
        <taxon>Dikarya</taxon>
        <taxon>Basidiomycota</taxon>
        <taxon>Ustilaginomycotina</taxon>
        <taxon>Ustilaginomycetes</taxon>
        <taxon>Ustilaginales</taxon>
        <taxon>Ustilaginaceae</taxon>
        <taxon>Sporisorium</taxon>
    </lineage>
</organism>
<dbReference type="AlphaFoldDB" id="E6ZU41"/>
<evidence type="ECO:0000256" key="2">
    <source>
        <dbReference type="ARBA" id="ARBA00023242"/>
    </source>
</evidence>
<feature type="domain" description="B30.2/SPRY" evidence="5">
    <location>
        <begin position="199"/>
        <end position="405"/>
    </location>
</feature>
<evidence type="ECO:0000259" key="5">
    <source>
        <dbReference type="PROSITE" id="PS50188"/>
    </source>
</evidence>
<dbReference type="InterPro" id="IPR013320">
    <property type="entry name" value="ConA-like_dom_sf"/>
</dbReference>
<dbReference type="GO" id="GO:0000976">
    <property type="term" value="F:transcription cis-regulatory region binding"/>
    <property type="evidence" value="ECO:0007669"/>
    <property type="project" value="TreeGrafter"/>
</dbReference>
<keyword evidence="2" id="KW-0539">Nucleus</keyword>
<dbReference type="CDD" id="cd12872">
    <property type="entry name" value="SPRY_Ash2"/>
    <property type="match status" value="1"/>
</dbReference>
<feature type="region of interest" description="Disordered" evidence="4">
    <location>
        <begin position="52"/>
        <end position="81"/>
    </location>
</feature>
<dbReference type="GO" id="GO:0048188">
    <property type="term" value="C:Set1C/COMPASS complex"/>
    <property type="evidence" value="ECO:0007669"/>
    <property type="project" value="InterPro"/>
</dbReference>
<proteinExistence type="inferred from homology"/>
<evidence type="ECO:0000313" key="7">
    <source>
        <dbReference type="Proteomes" id="UP000008867"/>
    </source>
</evidence>
<feature type="compositionally biased region" description="Low complexity" evidence="4">
    <location>
        <begin position="101"/>
        <end position="123"/>
    </location>
</feature>
<comment type="similarity">
    <text evidence="3">Belongs to the cclA family.</text>
</comment>
<feature type="compositionally biased region" description="Polar residues" evidence="4">
    <location>
        <begin position="131"/>
        <end position="145"/>
    </location>
</feature>
<feature type="region of interest" description="Disordered" evidence="4">
    <location>
        <begin position="98"/>
        <end position="164"/>
    </location>
</feature>
<feature type="region of interest" description="Disordered" evidence="4">
    <location>
        <begin position="522"/>
        <end position="545"/>
    </location>
</feature>
<reference evidence="6 7" key="1">
    <citation type="journal article" date="2010" name="Science">
        <title>Pathogenicity determinants in smut fungi revealed by genome comparison.</title>
        <authorList>
            <person name="Schirawski J."/>
            <person name="Mannhaupt G."/>
            <person name="Muench K."/>
            <person name="Brefort T."/>
            <person name="Schipper K."/>
            <person name="Doehlemann G."/>
            <person name="Di Stasio M."/>
            <person name="Roessel N."/>
            <person name="Mendoza-Mendoza A."/>
            <person name="Pester D."/>
            <person name="Mueller O."/>
            <person name="Winterberg B."/>
            <person name="Meyer E."/>
            <person name="Ghareeb H."/>
            <person name="Wollenberg T."/>
            <person name="Muensterkoetter M."/>
            <person name="Wong P."/>
            <person name="Walter M."/>
            <person name="Stukenbrock E."/>
            <person name="Gueldener U."/>
            <person name="Kahmann R."/>
        </authorList>
    </citation>
    <scope>NUCLEOTIDE SEQUENCE [LARGE SCALE GENOMIC DNA]</scope>
    <source>
        <strain evidence="7">SRZ2</strain>
    </source>
</reference>
<dbReference type="InterPro" id="IPR043136">
    <property type="entry name" value="B30.2/SPRY_sf"/>
</dbReference>
<feature type="region of interest" description="Disordered" evidence="4">
    <location>
        <begin position="437"/>
        <end position="480"/>
    </location>
</feature>
<comment type="subcellular location">
    <subcellularLocation>
        <location evidence="1">Nucleus</location>
    </subcellularLocation>
</comment>
<dbReference type="InterPro" id="IPR001870">
    <property type="entry name" value="B30.2/SPRY"/>
</dbReference>
<evidence type="ECO:0000256" key="3">
    <source>
        <dbReference type="ARBA" id="ARBA00038149"/>
    </source>
</evidence>
<protein>
    <recommendedName>
        <fullName evidence="5">B30.2/SPRY domain-containing protein</fullName>
    </recommendedName>
</protein>
<dbReference type="EMBL" id="FQ311441">
    <property type="protein sequence ID" value="CBQ70748.1"/>
    <property type="molecule type" value="Genomic_DNA"/>
</dbReference>